<keyword evidence="2" id="KW-0597">Phosphoprotein</keyword>
<dbReference type="PROSITE" id="PS00108">
    <property type="entry name" value="PROTEIN_KINASE_ST"/>
    <property type="match status" value="1"/>
</dbReference>
<name>A0A974H9E9_XENLA</name>
<dbReference type="EMBL" id="CM004480">
    <property type="protein sequence ID" value="OCT69500.1"/>
    <property type="molecule type" value="Genomic_DNA"/>
</dbReference>
<dbReference type="GO" id="GO:0005524">
    <property type="term" value="F:ATP binding"/>
    <property type="evidence" value="ECO:0007669"/>
    <property type="project" value="UniProtKB-UniRule"/>
</dbReference>
<dbReference type="Gene3D" id="3.30.200.20">
    <property type="entry name" value="Phosphorylase Kinase, domain 1"/>
    <property type="match status" value="1"/>
</dbReference>
<dbReference type="InterPro" id="IPR000719">
    <property type="entry name" value="Prot_kinase_dom"/>
</dbReference>
<feature type="binding site" evidence="7">
    <location>
        <position position="279"/>
    </location>
    <ligand>
        <name>ATP</name>
        <dbReference type="ChEBI" id="CHEBI:30616"/>
    </ligand>
</feature>
<evidence type="ECO:0000256" key="2">
    <source>
        <dbReference type="ARBA" id="ARBA00022553"/>
    </source>
</evidence>
<keyword evidence="3" id="KW-0808">Transferase</keyword>
<gene>
    <name evidence="10" type="ORF">XELAEV_18040811mg</name>
</gene>
<dbReference type="InterPro" id="IPR017441">
    <property type="entry name" value="Protein_kinase_ATP_BS"/>
</dbReference>
<dbReference type="InterPro" id="IPR011009">
    <property type="entry name" value="Kinase-like_dom_sf"/>
</dbReference>
<evidence type="ECO:0000313" key="10">
    <source>
        <dbReference type="EMBL" id="OCT69500.1"/>
    </source>
</evidence>
<evidence type="ECO:0000256" key="6">
    <source>
        <dbReference type="ARBA" id="ARBA00022840"/>
    </source>
</evidence>
<dbReference type="OMA" id="MCPEARI"/>
<keyword evidence="1" id="KW-0723">Serine/threonine-protein kinase</keyword>
<protein>
    <recommendedName>
        <fullName evidence="9">Protein kinase domain-containing protein</fullName>
    </recommendedName>
</protein>
<dbReference type="FunFam" id="3.30.200.20:FF:000474">
    <property type="entry name" value="Serine/threonine-protein kinase N2-like"/>
    <property type="match status" value="1"/>
</dbReference>
<feature type="region of interest" description="Disordered" evidence="8">
    <location>
        <begin position="162"/>
        <end position="191"/>
    </location>
</feature>
<sequence length="572" mass="64483">MCPEARIEKDQNEKEIETTVIIEKTVEEEKVEIEDCESSFSEPIQMFPSSVAILMVVQEAENRLEYTTEIAPAVSLPADCTELLETHKSRQIEGKDLIDDSEISTSLVMEHLANDSDTTTGSVNILKIEYSSEVSDNTSYAISEDLSEDSYTRPGSVNILKIENSSEESSYSNLPESSENTSDSLSEDLSEDLNRSGSISVPWSRPSSFIIAPPAQTETLAERAETGAACAYQKCPGSVGQTSLISTDDFQFCRWLGSGCFGQVYQAEHKKTKKMFAIKRVDKNNYHENGIIERLFLERDILRLARNSRNPFLVSLFCSFQSEHHAYIAMEFAAGGSLASRLKNEALPYESTLFYSACIVLGIKFLHENRYVHRDIKPENIVLDSAGYAKLADFGLCRDGIEFSSVMSYPCGDFRYAAPEILREDLYNRTVDWWALGVTMYEMAVGKLPFTGEMEELCENVLNTEPEYPTNLDNRTATIIRALLEKDPKFRLGSVRNDGEQLQKFYYFEPIDWKALRDRQLQAPFIPSQDVQAAEEEEQSDCGVVTPTDCMTPLPSDVHKAFTKFEQLPEDF</sequence>
<keyword evidence="5" id="KW-0418">Kinase</keyword>
<evidence type="ECO:0000256" key="8">
    <source>
        <dbReference type="SAM" id="MobiDB-lite"/>
    </source>
</evidence>
<keyword evidence="6 7" id="KW-0067">ATP-binding</keyword>
<dbReference type="InterPro" id="IPR008271">
    <property type="entry name" value="Ser/Thr_kinase_AS"/>
</dbReference>
<evidence type="ECO:0000313" key="11">
    <source>
        <dbReference type="Proteomes" id="UP000694892"/>
    </source>
</evidence>
<evidence type="ECO:0000259" key="9">
    <source>
        <dbReference type="SMART" id="SM00220"/>
    </source>
</evidence>
<evidence type="ECO:0000256" key="7">
    <source>
        <dbReference type="PROSITE-ProRule" id="PRU10141"/>
    </source>
</evidence>
<dbReference type="Gene3D" id="1.10.510.10">
    <property type="entry name" value="Transferase(Phosphotransferase) domain 1"/>
    <property type="match status" value="1"/>
</dbReference>
<proteinExistence type="predicted"/>
<dbReference type="Pfam" id="PF00069">
    <property type="entry name" value="Pkinase"/>
    <property type="match status" value="1"/>
</dbReference>
<dbReference type="SMART" id="SM00220">
    <property type="entry name" value="S_TKc"/>
    <property type="match status" value="1"/>
</dbReference>
<evidence type="ECO:0000256" key="3">
    <source>
        <dbReference type="ARBA" id="ARBA00022679"/>
    </source>
</evidence>
<reference evidence="11" key="1">
    <citation type="journal article" date="2016" name="Nature">
        <title>Genome evolution in the allotetraploid frog Xenopus laevis.</title>
        <authorList>
            <person name="Session A.M."/>
            <person name="Uno Y."/>
            <person name="Kwon T."/>
            <person name="Chapman J.A."/>
            <person name="Toyoda A."/>
            <person name="Takahashi S."/>
            <person name="Fukui A."/>
            <person name="Hikosaka A."/>
            <person name="Suzuki A."/>
            <person name="Kondo M."/>
            <person name="van Heeringen S.J."/>
            <person name="Quigley I."/>
            <person name="Heinz S."/>
            <person name="Ogino H."/>
            <person name="Ochi H."/>
            <person name="Hellsten U."/>
            <person name="Lyons J.B."/>
            <person name="Simakov O."/>
            <person name="Putnam N."/>
            <person name="Stites J."/>
            <person name="Kuroki Y."/>
            <person name="Tanaka T."/>
            <person name="Michiue T."/>
            <person name="Watanabe M."/>
            <person name="Bogdanovic O."/>
            <person name="Lister R."/>
            <person name="Georgiou G."/>
            <person name="Paranjpe S.S."/>
            <person name="van Kruijsbergen I."/>
            <person name="Shu S."/>
            <person name="Carlson J."/>
            <person name="Kinoshita T."/>
            <person name="Ohta Y."/>
            <person name="Mawaribuchi S."/>
            <person name="Jenkins J."/>
            <person name="Grimwood J."/>
            <person name="Schmutz J."/>
            <person name="Mitros T."/>
            <person name="Mozaffari S.V."/>
            <person name="Suzuki Y."/>
            <person name="Haramoto Y."/>
            <person name="Yamamoto T.S."/>
            <person name="Takagi C."/>
            <person name="Heald R."/>
            <person name="Miller K."/>
            <person name="Haudenschild C."/>
            <person name="Kitzman J."/>
            <person name="Nakayama T."/>
            <person name="Izutsu Y."/>
            <person name="Robert J."/>
            <person name="Fortriede J."/>
            <person name="Burns K."/>
            <person name="Lotay V."/>
            <person name="Karimi K."/>
            <person name="Yasuoka Y."/>
            <person name="Dichmann D.S."/>
            <person name="Flajnik M.F."/>
            <person name="Houston D.W."/>
            <person name="Shendure J."/>
            <person name="DuPasquier L."/>
            <person name="Vize P.D."/>
            <person name="Zorn A.M."/>
            <person name="Ito M."/>
            <person name="Marcotte E.M."/>
            <person name="Wallingford J.B."/>
            <person name="Ito Y."/>
            <person name="Asashima M."/>
            <person name="Ueno N."/>
            <person name="Matsuda Y."/>
            <person name="Veenstra G.J."/>
            <person name="Fujiyama A."/>
            <person name="Harland R.M."/>
            <person name="Taira M."/>
            <person name="Rokhsar D.S."/>
        </authorList>
    </citation>
    <scope>NUCLEOTIDE SEQUENCE [LARGE SCALE GENOMIC DNA]</scope>
    <source>
        <strain evidence="11">J</strain>
    </source>
</reference>
<feature type="compositionally biased region" description="Low complexity" evidence="8">
    <location>
        <begin position="167"/>
        <end position="184"/>
    </location>
</feature>
<dbReference type="PANTHER" id="PTHR24351">
    <property type="entry name" value="RIBOSOMAL PROTEIN S6 KINASE"/>
    <property type="match status" value="1"/>
</dbReference>
<dbReference type="PROSITE" id="PS00107">
    <property type="entry name" value="PROTEIN_KINASE_ATP"/>
    <property type="match status" value="1"/>
</dbReference>
<dbReference type="Proteomes" id="UP000694892">
    <property type="component" value="Chromosome 8L"/>
</dbReference>
<feature type="domain" description="Protein kinase" evidence="9">
    <location>
        <begin position="250"/>
        <end position="506"/>
    </location>
</feature>
<dbReference type="GO" id="GO:0004674">
    <property type="term" value="F:protein serine/threonine kinase activity"/>
    <property type="evidence" value="ECO:0007669"/>
    <property type="project" value="UniProtKB-KW"/>
</dbReference>
<organism evidence="10 11">
    <name type="scientific">Xenopus laevis</name>
    <name type="common">African clawed frog</name>
    <dbReference type="NCBI Taxonomy" id="8355"/>
    <lineage>
        <taxon>Eukaryota</taxon>
        <taxon>Metazoa</taxon>
        <taxon>Chordata</taxon>
        <taxon>Craniata</taxon>
        <taxon>Vertebrata</taxon>
        <taxon>Euteleostomi</taxon>
        <taxon>Amphibia</taxon>
        <taxon>Batrachia</taxon>
        <taxon>Anura</taxon>
        <taxon>Pipoidea</taxon>
        <taxon>Pipidae</taxon>
        <taxon>Xenopodinae</taxon>
        <taxon>Xenopus</taxon>
        <taxon>Xenopus</taxon>
    </lineage>
</organism>
<keyword evidence="4 7" id="KW-0547">Nucleotide-binding</keyword>
<accession>A0A974H9E9</accession>
<evidence type="ECO:0000256" key="4">
    <source>
        <dbReference type="ARBA" id="ARBA00022741"/>
    </source>
</evidence>
<dbReference type="SUPFAM" id="SSF56112">
    <property type="entry name" value="Protein kinase-like (PK-like)"/>
    <property type="match status" value="1"/>
</dbReference>
<evidence type="ECO:0000256" key="1">
    <source>
        <dbReference type="ARBA" id="ARBA00022527"/>
    </source>
</evidence>
<dbReference type="FunFam" id="1.10.510.10:FF:000210">
    <property type="entry name" value="Non-specific serine/threonine protein kinase"/>
    <property type="match status" value="1"/>
</dbReference>
<evidence type="ECO:0000256" key="5">
    <source>
        <dbReference type="ARBA" id="ARBA00022777"/>
    </source>
</evidence>
<dbReference type="AlphaFoldDB" id="A0A974H9E9"/>